<evidence type="ECO:0000313" key="4">
    <source>
        <dbReference type="WBParaSite" id="GPUH_0002325901-mRNA-1"/>
    </source>
</evidence>
<evidence type="ECO:0000313" key="2">
    <source>
        <dbReference type="EMBL" id="VDN41180.1"/>
    </source>
</evidence>
<dbReference type="EMBL" id="UYRT01097210">
    <property type="protein sequence ID" value="VDN41180.1"/>
    <property type="molecule type" value="Genomic_DNA"/>
</dbReference>
<dbReference type="OrthoDB" id="5599646at2759"/>
<organism evidence="4">
    <name type="scientific">Gongylonema pulchrum</name>
    <dbReference type="NCBI Taxonomy" id="637853"/>
    <lineage>
        <taxon>Eukaryota</taxon>
        <taxon>Metazoa</taxon>
        <taxon>Ecdysozoa</taxon>
        <taxon>Nematoda</taxon>
        <taxon>Chromadorea</taxon>
        <taxon>Rhabditida</taxon>
        <taxon>Spirurina</taxon>
        <taxon>Spiruromorpha</taxon>
        <taxon>Spiruroidea</taxon>
        <taxon>Gongylonematidae</taxon>
        <taxon>Gongylonema</taxon>
    </lineage>
</organism>
<keyword evidence="3" id="KW-1185">Reference proteome</keyword>
<reference evidence="2 3" key="2">
    <citation type="submission" date="2018-11" db="EMBL/GenBank/DDBJ databases">
        <authorList>
            <consortium name="Pathogen Informatics"/>
        </authorList>
    </citation>
    <scope>NUCLEOTIDE SEQUENCE [LARGE SCALE GENOMIC DNA]</scope>
</reference>
<name>A0A183EQI9_9BILA</name>
<accession>A0A183EQI9</accession>
<evidence type="ECO:0000256" key="1">
    <source>
        <dbReference type="SAM" id="MobiDB-lite"/>
    </source>
</evidence>
<dbReference type="Proteomes" id="UP000271098">
    <property type="component" value="Unassembled WGS sequence"/>
</dbReference>
<reference evidence="4" key="1">
    <citation type="submission" date="2016-06" db="UniProtKB">
        <authorList>
            <consortium name="WormBaseParasite"/>
        </authorList>
    </citation>
    <scope>IDENTIFICATION</scope>
</reference>
<gene>
    <name evidence="2" type="ORF">GPUH_LOCUS23231</name>
</gene>
<dbReference type="AlphaFoldDB" id="A0A183EQI9"/>
<evidence type="ECO:0000313" key="3">
    <source>
        <dbReference type="Proteomes" id="UP000271098"/>
    </source>
</evidence>
<dbReference type="WBParaSite" id="GPUH_0002325901-mRNA-1">
    <property type="protein sequence ID" value="GPUH_0002325901-mRNA-1"/>
    <property type="gene ID" value="GPUH_0002325901"/>
</dbReference>
<proteinExistence type="predicted"/>
<sequence length="165" mass="18671">MVEQPPTPTVDFDVLFFDHLIKEEPKLVNKVYSAARRKELDVKRRSSGSFKPLKEVVSEYNKLVSRKRAASDRVNRSPQAKKALRQGELLGSSDDSSDSDDNPIKRAAVRFFGDEMILLPDVSAARKKGFDLALLLMWMYSYNSCSTVKPDWHVSCLSDSESFGH</sequence>
<protein>
    <submittedName>
        <fullName evidence="2 4">Uncharacterized protein</fullName>
    </submittedName>
</protein>
<feature type="region of interest" description="Disordered" evidence="1">
    <location>
        <begin position="68"/>
        <end position="102"/>
    </location>
</feature>